<gene>
    <name evidence="1" type="ORF">LZC95_35090</name>
</gene>
<reference evidence="1 2" key="1">
    <citation type="submission" date="2021-12" db="EMBL/GenBank/DDBJ databases">
        <title>Discovery of the Pendulisporaceae a myxobacterial family with distinct sporulation behavior and unique specialized metabolism.</title>
        <authorList>
            <person name="Garcia R."/>
            <person name="Popoff A."/>
            <person name="Bader C.D."/>
            <person name="Loehr J."/>
            <person name="Walesch S."/>
            <person name="Walt C."/>
            <person name="Boldt J."/>
            <person name="Bunk B."/>
            <person name="Haeckl F.J.F.P.J."/>
            <person name="Gunesch A.P."/>
            <person name="Birkelbach J."/>
            <person name="Nuebel U."/>
            <person name="Pietschmann T."/>
            <person name="Bach T."/>
            <person name="Mueller R."/>
        </authorList>
    </citation>
    <scope>NUCLEOTIDE SEQUENCE [LARGE SCALE GENOMIC DNA]</scope>
    <source>
        <strain evidence="1 2">MSr12523</strain>
    </source>
</reference>
<proteinExistence type="predicted"/>
<evidence type="ECO:0000313" key="1">
    <source>
        <dbReference type="EMBL" id="WXA91665.1"/>
    </source>
</evidence>
<dbReference type="Proteomes" id="UP001379533">
    <property type="component" value="Chromosome"/>
</dbReference>
<dbReference type="RefSeq" id="WP_394842286.1">
    <property type="nucleotide sequence ID" value="NZ_CP089982.1"/>
</dbReference>
<protein>
    <submittedName>
        <fullName evidence="1">Uncharacterized protein</fullName>
    </submittedName>
</protein>
<organism evidence="1 2">
    <name type="scientific">Pendulispora brunnea</name>
    <dbReference type="NCBI Taxonomy" id="2905690"/>
    <lineage>
        <taxon>Bacteria</taxon>
        <taxon>Pseudomonadati</taxon>
        <taxon>Myxococcota</taxon>
        <taxon>Myxococcia</taxon>
        <taxon>Myxococcales</taxon>
        <taxon>Sorangiineae</taxon>
        <taxon>Pendulisporaceae</taxon>
        <taxon>Pendulispora</taxon>
    </lineage>
</organism>
<dbReference type="EMBL" id="CP089982">
    <property type="protein sequence ID" value="WXA91665.1"/>
    <property type="molecule type" value="Genomic_DNA"/>
</dbReference>
<name>A0ABZ2JYU8_9BACT</name>
<accession>A0ABZ2JYU8</accession>
<keyword evidence="2" id="KW-1185">Reference proteome</keyword>
<sequence length="196" mass="22138">MAKLLEAGYEPWLSSRDQALCRRWLSGLKQQISELRFLRELAGAPERWPKRAVSRHPMRPTRRTWCDWHATVEAARAAEIAWDDCAINVGRRAELALPASVDPRPFRLFVGALGMDDAETGRSLELYVRLFDPSGSARRVPGTVVTAVVDELRRGGYRRDRGIPGQLSATKRVPNATFAAREGARIYERITTRIRA</sequence>
<evidence type="ECO:0000313" key="2">
    <source>
        <dbReference type="Proteomes" id="UP001379533"/>
    </source>
</evidence>